<protein>
    <recommendedName>
        <fullName evidence="3 12">DNA replication and repair protein RecF</fullName>
    </recommendedName>
</protein>
<dbReference type="Gene3D" id="3.40.50.300">
    <property type="entry name" value="P-loop containing nucleotide triphosphate hydrolases"/>
    <property type="match status" value="1"/>
</dbReference>
<dbReference type="HAMAP" id="MF_00365">
    <property type="entry name" value="RecF"/>
    <property type="match status" value="1"/>
</dbReference>
<evidence type="ECO:0000256" key="7">
    <source>
        <dbReference type="ARBA" id="ARBA00022763"/>
    </source>
</evidence>
<dbReference type="GO" id="GO:0003697">
    <property type="term" value="F:single-stranded DNA binding"/>
    <property type="evidence" value="ECO:0007669"/>
    <property type="project" value="UniProtKB-UniRule"/>
</dbReference>
<evidence type="ECO:0000256" key="3">
    <source>
        <dbReference type="ARBA" id="ARBA00020170"/>
    </source>
</evidence>
<keyword evidence="9 12" id="KW-0238">DNA-binding</keyword>
<keyword evidence="8 12" id="KW-0067">ATP-binding</keyword>
<dbReference type="InterPro" id="IPR018078">
    <property type="entry name" value="DNA-binding_RecF_CS"/>
</dbReference>
<evidence type="ECO:0000313" key="16">
    <source>
        <dbReference type="Proteomes" id="UP000049127"/>
    </source>
</evidence>
<comment type="function">
    <text evidence="12 13">The RecF protein is involved in DNA metabolism; it is required for DNA replication and normal SOS inducibility. RecF binds preferentially to single-stranded, linear DNA. It also seems to bind ATP.</text>
</comment>
<dbReference type="InterPro" id="IPR042174">
    <property type="entry name" value="RecF_2"/>
</dbReference>
<evidence type="ECO:0000259" key="14">
    <source>
        <dbReference type="Pfam" id="PF02463"/>
    </source>
</evidence>
<dbReference type="Pfam" id="PF02463">
    <property type="entry name" value="SMC_N"/>
    <property type="match status" value="1"/>
</dbReference>
<keyword evidence="4 12" id="KW-0963">Cytoplasm</keyword>
<evidence type="ECO:0000256" key="1">
    <source>
        <dbReference type="ARBA" id="ARBA00004496"/>
    </source>
</evidence>
<evidence type="ECO:0000256" key="6">
    <source>
        <dbReference type="ARBA" id="ARBA00022741"/>
    </source>
</evidence>
<dbReference type="InterPro" id="IPR001238">
    <property type="entry name" value="DNA-binding_RecF"/>
</dbReference>
<keyword evidence="5 12" id="KW-0235">DNA replication</keyword>
<dbReference type="Gene3D" id="1.20.1050.90">
    <property type="entry name" value="RecF/RecN/SMC, N-terminal domain"/>
    <property type="match status" value="1"/>
</dbReference>
<reference evidence="15 16" key="1">
    <citation type="submission" date="2015-01" db="EMBL/GenBank/DDBJ databases">
        <authorList>
            <person name="Aslett A.Martin."/>
            <person name="De Silva Nishadi"/>
        </authorList>
    </citation>
    <scope>NUCLEOTIDE SEQUENCE [LARGE SCALE GENOMIC DNA]</scope>
    <source>
        <strain evidence="15 16">R28058</strain>
    </source>
</reference>
<dbReference type="PROSITE" id="PS00618">
    <property type="entry name" value="RECF_2"/>
    <property type="match status" value="1"/>
</dbReference>
<sequence length="372" mass="43216">MYLNSLNLINFRNYDALYLEFNPKINLLIGKNGQGKTNIVEAIYLLSFGKSFRTNKDKEMIKFESENLYIGGNFIKHDRNSLIEIGIGKNNKKGIKINKINIEKIYELLGNLNVVIFSPEDLRLVKEGPKERRVFIDKEISQITPKYYNYLTNYNKILFQRNKLLKSSYVDPDLIAVYDESLARYGSYIYILRREFIKKIADISSKMHKKLTNDLENLTIKYKNQINLTDEDTVDTVYEKFFKKLIDSRQHDIDTRTTRFGIHKDDLLICINGLDVRLYGSQGQQRTASISLKLSEIELINNEVGEYPILLLDDIFSELDETRQKLLVDNLDKVQMFITTAEASHKKIFNTENTTIFNIEKGNVISIENGGN</sequence>
<dbReference type="NCBIfam" id="TIGR00611">
    <property type="entry name" value="recf"/>
    <property type="match status" value="1"/>
</dbReference>
<feature type="domain" description="RecF/RecN/SMC N-terminal" evidence="14">
    <location>
        <begin position="2"/>
        <end position="346"/>
    </location>
</feature>
<evidence type="ECO:0000256" key="12">
    <source>
        <dbReference type="HAMAP-Rule" id="MF_00365"/>
    </source>
</evidence>
<dbReference type="OrthoDB" id="9803889at2"/>
<dbReference type="GO" id="GO:0006260">
    <property type="term" value="P:DNA replication"/>
    <property type="evidence" value="ECO:0007669"/>
    <property type="project" value="UniProtKB-UniRule"/>
</dbReference>
<dbReference type="CDD" id="cd03242">
    <property type="entry name" value="ABC_RecF"/>
    <property type="match status" value="1"/>
</dbReference>
<feature type="binding site" evidence="12">
    <location>
        <begin position="30"/>
        <end position="37"/>
    </location>
    <ligand>
        <name>ATP</name>
        <dbReference type="ChEBI" id="CHEBI:30616"/>
    </ligand>
</feature>
<comment type="subcellular location">
    <subcellularLocation>
        <location evidence="1 12 13">Cytoplasm</location>
    </subcellularLocation>
</comment>
<dbReference type="PROSITE" id="PS00617">
    <property type="entry name" value="RECF_1"/>
    <property type="match status" value="1"/>
</dbReference>
<dbReference type="PANTHER" id="PTHR32182">
    <property type="entry name" value="DNA REPLICATION AND REPAIR PROTEIN RECF"/>
    <property type="match status" value="1"/>
</dbReference>
<evidence type="ECO:0000256" key="11">
    <source>
        <dbReference type="ARBA" id="ARBA00023236"/>
    </source>
</evidence>
<dbReference type="EMBL" id="CEKZ01000025">
    <property type="protein sequence ID" value="CEQ05454.1"/>
    <property type="molecule type" value="Genomic_DNA"/>
</dbReference>
<dbReference type="GO" id="GO:0000731">
    <property type="term" value="P:DNA synthesis involved in DNA repair"/>
    <property type="evidence" value="ECO:0007669"/>
    <property type="project" value="TreeGrafter"/>
</dbReference>
<gene>
    <name evidence="12 15" type="primary">recF</name>
    <name evidence="15" type="ORF">R28058_31421</name>
</gene>
<dbReference type="PANTHER" id="PTHR32182:SF0">
    <property type="entry name" value="DNA REPLICATION AND REPAIR PROTEIN RECF"/>
    <property type="match status" value="1"/>
</dbReference>
<dbReference type="RefSeq" id="WP_055343197.1">
    <property type="nucleotide sequence ID" value="NZ_CDNI01000025.1"/>
</dbReference>
<dbReference type="GO" id="GO:0006302">
    <property type="term" value="P:double-strand break repair"/>
    <property type="evidence" value="ECO:0007669"/>
    <property type="project" value="TreeGrafter"/>
</dbReference>
<name>A0A0C7RBV8_PARSO</name>
<dbReference type="GO" id="GO:0005737">
    <property type="term" value="C:cytoplasm"/>
    <property type="evidence" value="ECO:0007669"/>
    <property type="project" value="UniProtKB-SubCell"/>
</dbReference>
<evidence type="ECO:0000313" key="15">
    <source>
        <dbReference type="EMBL" id="CEQ05454.1"/>
    </source>
</evidence>
<evidence type="ECO:0000256" key="9">
    <source>
        <dbReference type="ARBA" id="ARBA00023125"/>
    </source>
</evidence>
<keyword evidence="10 12" id="KW-0234">DNA repair</keyword>
<dbReference type="Proteomes" id="UP000049127">
    <property type="component" value="Unassembled WGS sequence"/>
</dbReference>
<dbReference type="InterPro" id="IPR003395">
    <property type="entry name" value="RecF/RecN/SMC_N"/>
</dbReference>
<evidence type="ECO:0000256" key="2">
    <source>
        <dbReference type="ARBA" id="ARBA00008016"/>
    </source>
</evidence>
<evidence type="ECO:0000256" key="8">
    <source>
        <dbReference type="ARBA" id="ARBA00022840"/>
    </source>
</evidence>
<dbReference type="GO" id="GO:0005524">
    <property type="term" value="F:ATP binding"/>
    <property type="evidence" value="ECO:0007669"/>
    <property type="project" value="UniProtKB-UniRule"/>
</dbReference>
<evidence type="ECO:0000256" key="10">
    <source>
        <dbReference type="ARBA" id="ARBA00023204"/>
    </source>
</evidence>
<evidence type="ECO:0000256" key="5">
    <source>
        <dbReference type="ARBA" id="ARBA00022705"/>
    </source>
</evidence>
<dbReference type="SUPFAM" id="SSF52540">
    <property type="entry name" value="P-loop containing nucleoside triphosphate hydrolases"/>
    <property type="match status" value="1"/>
</dbReference>
<keyword evidence="7 12" id="KW-0227">DNA damage</keyword>
<dbReference type="AlphaFoldDB" id="A0A0C7RBV8"/>
<accession>A0A0C7RBV8</accession>
<dbReference type="InterPro" id="IPR027417">
    <property type="entry name" value="P-loop_NTPase"/>
</dbReference>
<keyword evidence="6 12" id="KW-0547">Nucleotide-binding</keyword>
<organism evidence="15 16">
    <name type="scientific">Paraclostridium sordellii</name>
    <name type="common">Clostridium sordellii</name>
    <dbReference type="NCBI Taxonomy" id="1505"/>
    <lineage>
        <taxon>Bacteria</taxon>
        <taxon>Bacillati</taxon>
        <taxon>Bacillota</taxon>
        <taxon>Clostridia</taxon>
        <taxon>Peptostreptococcales</taxon>
        <taxon>Peptostreptococcaceae</taxon>
        <taxon>Paraclostridium</taxon>
    </lineage>
</organism>
<proteinExistence type="inferred from homology"/>
<comment type="similarity">
    <text evidence="2 12 13">Belongs to the RecF family.</text>
</comment>
<evidence type="ECO:0000256" key="4">
    <source>
        <dbReference type="ARBA" id="ARBA00022490"/>
    </source>
</evidence>
<keyword evidence="11 12" id="KW-0742">SOS response</keyword>
<evidence type="ECO:0000256" key="13">
    <source>
        <dbReference type="RuleBase" id="RU000578"/>
    </source>
</evidence>
<dbReference type="GO" id="GO:0009432">
    <property type="term" value="P:SOS response"/>
    <property type="evidence" value="ECO:0007669"/>
    <property type="project" value="UniProtKB-UniRule"/>
</dbReference>